<dbReference type="InterPro" id="IPR027786">
    <property type="entry name" value="Nse4/EID"/>
</dbReference>
<name>A0A9P8AJ10_9ASCO</name>
<dbReference type="InterPro" id="IPR014854">
    <property type="entry name" value="Nse4_C"/>
</dbReference>
<evidence type="ECO:0000313" key="10">
    <source>
        <dbReference type="EMBL" id="KAG7194296.1"/>
    </source>
</evidence>
<comment type="function">
    <text evidence="7">Component of the SMC5-SMC6 complex, that promotes sister chromatid alignment after DNA damage and facilitates double-stranded DNA breaks (DSBs) repair via homologous recombination between sister chromatids.</text>
</comment>
<dbReference type="PANTHER" id="PTHR16140:SF0">
    <property type="entry name" value="NON-STRUCTURAL MAINTENANCE OF CHROMOSOMES ELEMENT 4"/>
    <property type="match status" value="1"/>
</dbReference>
<gene>
    <name evidence="10" type="primary">NSE4</name>
    <name evidence="10" type="ORF">KQ657_005026</name>
</gene>
<keyword evidence="4 7" id="KW-0233">DNA recombination</keyword>
<comment type="similarity">
    <text evidence="2 7">Belongs to the NSE4 family.</text>
</comment>
<dbReference type="EMBL" id="JAHMUF010000008">
    <property type="protein sequence ID" value="KAG7194296.1"/>
    <property type="molecule type" value="Genomic_DNA"/>
</dbReference>
<evidence type="ECO:0000256" key="8">
    <source>
        <dbReference type="SAM" id="MobiDB-lite"/>
    </source>
</evidence>
<dbReference type="PANTHER" id="PTHR16140">
    <property type="entry name" value="NON-STRUCTURAL MAINTENANCE OF CHROMOSOMES ELEMENT 4"/>
    <property type="match status" value="1"/>
</dbReference>
<dbReference type="AlphaFoldDB" id="A0A9P8AJ10"/>
<comment type="caution">
    <text evidence="10">The sequence shown here is derived from an EMBL/GenBank/DDBJ whole genome shotgun (WGS) entry which is preliminary data.</text>
</comment>
<proteinExistence type="inferred from homology"/>
<evidence type="ECO:0000313" key="11">
    <source>
        <dbReference type="Proteomes" id="UP000790833"/>
    </source>
</evidence>
<keyword evidence="6 7" id="KW-0539">Nucleus</keyword>
<dbReference type="Pfam" id="PF08743">
    <property type="entry name" value="Nse4_C"/>
    <property type="match status" value="1"/>
</dbReference>
<organism evidence="10 11">
    <name type="scientific">Scheffersomyces spartinae</name>
    <dbReference type="NCBI Taxonomy" id="45513"/>
    <lineage>
        <taxon>Eukaryota</taxon>
        <taxon>Fungi</taxon>
        <taxon>Dikarya</taxon>
        <taxon>Ascomycota</taxon>
        <taxon>Saccharomycotina</taxon>
        <taxon>Pichiomycetes</taxon>
        <taxon>Debaryomycetaceae</taxon>
        <taxon>Scheffersomyces</taxon>
    </lineage>
</organism>
<dbReference type="GeneID" id="66118400"/>
<evidence type="ECO:0000256" key="7">
    <source>
        <dbReference type="RuleBase" id="RU365071"/>
    </source>
</evidence>
<accession>A0A9P8AJ10</accession>
<feature type="region of interest" description="Disordered" evidence="8">
    <location>
        <begin position="116"/>
        <end position="137"/>
    </location>
</feature>
<comment type="subcellular location">
    <subcellularLocation>
        <location evidence="1 7">Nucleus</location>
    </subcellularLocation>
</comment>
<keyword evidence="11" id="KW-1185">Reference proteome</keyword>
<dbReference type="OrthoDB" id="361242at2759"/>
<dbReference type="Proteomes" id="UP000790833">
    <property type="component" value="Unassembled WGS sequence"/>
</dbReference>
<dbReference type="RefSeq" id="XP_043049843.1">
    <property type="nucleotide sequence ID" value="XM_043195670.1"/>
</dbReference>
<keyword evidence="5 7" id="KW-0234">DNA repair</keyword>
<reference evidence="10" key="1">
    <citation type="submission" date="2021-03" db="EMBL/GenBank/DDBJ databases">
        <authorList>
            <person name="Palmer J.M."/>
        </authorList>
    </citation>
    <scope>NUCLEOTIDE SEQUENCE</scope>
    <source>
        <strain evidence="10">ARV_011</strain>
    </source>
</reference>
<evidence type="ECO:0000259" key="9">
    <source>
        <dbReference type="Pfam" id="PF08743"/>
    </source>
</evidence>
<dbReference type="GO" id="GO:0006281">
    <property type="term" value="P:DNA repair"/>
    <property type="evidence" value="ECO:0007669"/>
    <property type="project" value="UniProtKB-UniRule"/>
</dbReference>
<keyword evidence="3 7" id="KW-0227">DNA damage</keyword>
<comment type="subunit">
    <text evidence="7">Component of the SMC5-SMC6 complex.</text>
</comment>
<evidence type="ECO:0000256" key="6">
    <source>
        <dbReference type="ARBA" id="ARBA00023242"/>
    </source>
</evidence>
<evidence type="ECO:0000256" key="4">
    <source>
        <dbReference type="ARBA" id="ARBA00023172"/>
    </source>
</evidence>
<evidence type="ECO:0000256" key="1">
    <source>
        <dbReference type="ARBA" id="ARBA00004123"/>
    </source>
</evidence>
<dbReference type="GO" id="GO:0030915">
    <property type="term" value="C:Smc5-Smc6 complex"/>
    <property type="evidence" value="ECO:0007669"/>
    <property type="project" value="UniProtKB-UniRule"/>
</dbReference>
<dbReference type="GO" id="GO:0006310">
    <property type="term" value="P:DNA recombination"/>
    <property type="evidence" value="ECO:0007669"/>
    <property type="project" value="UniProtKB-UniRule"/>
</dbReference>
<protein>
    <recommendedName>
        <fullName evidence="7">Non-structural maintenance of chromosomes element 4</fullName>
    </recommendedName>
</protein>
<feature type="domain" description="Non-structural maintenance of chromosome element 4 C-terminal" evidence="9">
    <location>
        <begin position="239"/>
        <end position="330"/>
    </location>
</feature>
<evidence type="ECO:0000256" key="5">
    <source>
        <dbReference type="ARBA" id="ARBA00023204"/>
    </source>
</evidence>
<evidence type="ECO:0000256" key="3">
    <source>
        <dbReference type="ARBA" id="ARBA00022763"/>
    </source>
</evidence>
<sequence length="334" mass="38137">MSDGREALTSYEQIQDKLSSNLSDAYRGVGGQLIRESLLEIDQVYEKVQADKKQRKHNEVLLKDAEAFRDASNFAAINFKNVKHGDVGLTLTRNEFLKQLKKYLVIDEGDLDIDDEEDIDNGNAGVSNDDADYNEDHSSRITSSNTFYEYNWLKLGALYLSVSDKSILCDSLNGPLETEKKAPITRTRHANDINRGTLTTALTIDPQEIIKDDQTTYDIVKSVYSDFTSDADNEEGKTMNFFKFFINPNSFLQSIENLFYVSFLIKEGRLNLLKDDKGVPVVRLVSEEERLRTVEDDNTTAGDYVHHIASMDYDTWRKLIEKFNITESFIEERG</sequence>
<dbReference type="GO" id="GO:0005634">
    <property type="term" value="C:nucleus"/>
    <property type="evidence" value="ECO:0007669"/>
    <property type="project" value="UniProtKB-SubCell"/>
</dbReference>
<evidence type="ECO:0000256" key="2">
    <source>
        <dbReference type="ARBA" id="ARBA00008997"/>
    </source>
</evidence>